<reference evidence="1 2" key="1">
    <citation type="journal article" date="2013" name="BMC Genomics">
        <title>Comparative genomics of parasitic silkworm microsporidia reveal an association between genome expansion and host adaptation.</title>
        <authorList>
            <person name="Pan G."/>
            <person name="Xu J."/>
            <person name="Li T."/>
            <person name="Xia Q."/>
            <person name="Liu S.L."/>
            <person name="Zhang G."/>
            <person name="Li S."/>
            <person name="Li C."/>
            <person name="Liu H."/>
            <person name="Yang L."/>
            <person name="Liu T."/>
            <person name="Zhang X."/>
            <person name="Wu Z."/>
            <person name="Fan W."/>
            <person name="Dang X."/>
            <person name="Xiang H."/>
            <person name="Tao M."/>
            <person name="Li Y."/>
            <person name="Hu J."/>
            <person name="Li Z."/>
            <person name="Lin L."/>
            <person name="Luo J."/>
            <person name="Geng L."/>
            <person name="Wang L."/>
            <person name="Long M."/>
            <person name="Wan Y."/>
            <person name="He N."/>
            <person name="Zhang Z."/>
            <person name="Lu C."/>
            <person name="Keeling P.J."/>
            <person name="Wang J."/>
            <person name="Xiang Z."/>
            <person name="Zhou Z."/>
        </authorList>
    </citation>
    <scope>NUCLEOTIDE SEQUENCE [LARGE SCALE GENOMIC DNA]</scope>
    <source>
        <strain evidence="2">CQ1 / CVCC 102059</strain>
    </source>
</reference>
<name>R0MMU9_NOSB1</name>
<dbReference type="VEuPathDB" id="MicrosporidiaDB:NBO_33g0009"/>
<organism evidence="1 2">
    <name type="scientific">Nosema bombycis (strain CQ1 / CVCC 102059)</name>
    <name type="common">Microsporidian parasite</name>
    <name type="synonym">Pebrine of silkworm</name>
    <dbReference type="NCBI Taxonomy" id="578461"/>
    <lineage>
        <taxon>Eukaryota</taxon>
        <taxon>Fungi</taxon>
        <taxon>Fungi incertae sedis</taxon>
        <taxon>Microsporidia</taxon>
        <taxon>Nosematidae</taxon>
        <taxon>Nosema</taxon>
    </lineage>
</organism>
<gene>
    <name evidence="1" type="ORF">NBO_33g0009</name>
</gene>
<dbReference type="EMBL" id="KB908941">
    <property type="protein sequence ID" value="EOB14203.1"/>
    <property type="molecule type" value="Genomic_DNA"/>
</dbReference>
<evidence type="ECO:0000313" key="1">
    <source>
        <dbReference type="EMBL" id="EOB14203.1"/>
    </source>
</evidence>
<accession>R0MMU9</accession>
<proteinExistence type="predicted"/>
<evidence type="ECO:0000313" key="2">
    <source>
        <dbReference type="Proteomes" id="UP000016927"/>
    </source>
</evidence>
<dbReference type="OrthoDB" id="2187833at2759"/>
<dbReference type="AlphaFoldDB" id="R0MMU9"/>
<protein>
    <submittedName>
        <fullName evidence="1">Uncharacterized protein</fullName>
    </submittedName>
</protein>
<keyword evidence="2" id="KW-1185">Reference proteome</keyword>
<dbReference type="HOGENOM" id="CLU_2427636_0_0_1"/>
<sequence>MNTNTKTGYVEFTAKVRDIETDIRILETITHVFIYVNQDDEKINLYDEDLRRFLISRKLRNNKKMVVFCNLKSRDNLKAVGEFVYDVFTK</sequence>
<dbReference type="Proteomes" id="UP000016927">
    <property type="component" value="Unassembled WGS sequence"/>
</dbReference>